<organism evidence="5 6">
    <name type="scientific">Actinophytocola oryzae</name>
    <dbReference type="NCBI Taxonomy" id="502181"/>
    <lineage>
        <taxon>Bacteria</taxon>
        <taxon>Bacillati</taxon>
        <taxon>Actinomycetota</taxon>
        <taxon>Actinomycetes</taxon>
        <taxon>Pseudonocardiales</taxon>
        <taxon>Pseudonocardiaceae</taxon>
    </lineage>
</organism>
<dbReference type="PANTHER" id="PTHR42659:SF2">
    <property type="entry name" value="XANTHINE DEHYDROGENASE SUBUNIT C-RELATED"/>
    <property type="match status" value="1"/>
</dbReference>
<dbReference type="GO" id="GO:0071949">
    <property type="term" value="F:FAD binding"/>
    <property type="evidence" value="ECO:0007669"/>
    <property type="project" value="InterPro"/>
</dbReference>
<comment type="caution">
    <text evidence="5">The sequence shown here is derived from an EMBL/GenBank/DDBJ whole genome shotgun (WGS) entry which is preliminary data.</text>
</comment>
<dbReference type="InterPro" id="IPR002346">
    <property type="entry name" value="Mopterin_DH_FAD-bd"/>
</dbReference>
<evidence type="ECO:0000256" key="2">
    <source>
        <dbReference type="ARBA" id="ARBA00022827"/>
    </source>
</evidence>
<sequence>MYPARFRYEAPKSLPDALDLLRTYGDEAKVLAGGQSLIPMVKLRFATPELLVDINNLPDLGYHDVRDGALEVGALCRHVDLEFSTGLGSWPLMESAAPLIADPIVRNRGTLVGSLCHADPQGDWASVLLALNGEVVAASATGRRTVPMSEFVTGPFQNALLPGEVAVAARVPAPTGTPYGRYLKLERRVGDFATVGVAVALQTTGGTVTSAGIALTGVGANNIKATAAERVLTGHPLEPDVVAEAARLAAEAARPRTDHRGSADYKRHVVETFVSRALGSSVTVAA</sequence>
<evidence type="ECO:0000256" key="3">
    <source>
        <dbReference type="ARBA" id="ARBA00023002"/>
    </source>
</evidence>
<evidence type="ECO:0000313" key="6">
    <source>
        <dbReference type="Proteomes" id="UP000294927"/>
    </source>
</evidence>
<dbReference type="Pfam" id="PF03450">
    <property type="entry name" value="CO_deh_flav_C"/>
    <property type="match status" value="1"/>
</dbReference>
<dbReference type="Gene3D" id="3.30.390.50">
    <property type="entry name" value="CO dehydrogenase flavoprotein, C-terminal domain"/>
    <property type="match status" value="1"/>
</dbReference>
<dbReference type="Proteomes" id="UP000294927">
    <property type="component" value="Unassembled WGS sequence"/>
</dbReference>
<protein>
    <submittedName>
        <fullName evidence="5">Carbon-monoxide dehydrogenase medium subunit</fullName>
    </submittedName>
</protein>
<gene>
    <name evidence="5" type="ORF">CLV71_105265</name>
</gene>
<dbReference type="SMART" id="SM01092">
    <property type="entry name" value="CO_deh_flav_C"/>
    <property type="match status" value="1"/>
</dbReference>
<dbReference type="OrthoDB" id="9793944at2"/>
<dbReference type="SUPFAM" id="SSF55447">
    <property type="entry name" value="CO dehydrogenase flavoprotein C-terminal domain-like"/>
    <property type="match status" value="1"/>
</dbReference>
<evidence type="ECO:0000313" key="5">
    <source>
        <dbReference type="EMBL" id="TDV52134.1"/>
    </source>
</evidence>
<dbReference type="RefSeq" id="WP_133903536.1">
    <property type="nucleotide sequence ID" value="NZ_SOCP01000005.1"/>
</dbReference>
<dbReference type="AlphaFoldDB" id="A0A4R7VR16"/>
<dbReference type="InterPro" id="IPR036683">
    <property type="entry name" value="CO_DH_flav_C_dom_sf"/>
</dbReference>
<keyword evidence="6" id="KW-1185">Reference proteome</keyword>
<name>A0A4R7VR16_9PSEU</name>
<dbReference type="PANTHER" id="PTHR42659">
    <property type="entry name" value="XANTHINE DEHYDROGENASE SUBUNIT C-RELATED"/>
    <property type="match status" value="1"/>
</dbReference>
<dbReference type="Gene3D" id="3.30.43.10">
    <property type="entry name" value="Uridine Diphospho-n-acetylenolpyruvylglucosamine Reductase, domain 2"/>
    <property type="match status" value="1"/>
</dbReference>
<dbReference type="Gene3D" id="3.30.465.10">
    <property type="match status" value="1"/>
</dbReference>
<keyword evidence="3" id="KW-0560">Oxidoreductase</keyword>
<dbReference type="InterPro" id="IPR016169">
    <property type="entry name" value="FAD-bd_PCMH_sub2"/>
</dbReference>
<dbReference type="InterPro" id="IPR016167">
    <property type="entry name" value="FAD-bd_PCMH_sub1"/>
</dbReference>
<proteinExistence type="predicted"/>
<evidence type="ECO:0000259" key="4">
    <source>
        <dbReference type="PROSITE" id="PS51387"/>
    </source>
</evidence>
<evidence type="ECO:0000256" key="1">
    <source>
        <dbReference type="ARBA" id="ARBA00022630"/>
    </source>
</evidence>
<keyword evidence="1" id="KW-0285">Flavoprotein</keyword>
<feature type="domain" description="FAD-binding PCMH-type" evidence="4">
    <location>
        <begin position="1"/>
        <end position="176"/>
    </location>
</feature>
<dbReference type="EMBL" id="SOCP01000005">
    <property type="protein sequence ID" value="TDV52134.1"/>
    <property type="molecule type" value="Genomic_DNA"/>
</dbReference>
<accession>A0A4R7VR16</accession>
<dbReference type="Pfam" id="PF00941">
    <property type="entry name" value="FAD_binding_5"/>
    <property type="match status" value="1"/>
</dbReference>
<dbReference type="GO" id="GO:0016491">
    <property type="term" value="F:oxidoreductase activity"/>
    <property type="evidence" value="ECO:0007669"/>
    <property type="project" value="UniProtKB-KW"/>
</dbReference>
<dbReference type="PROSITE" id="PS51387">
    <property type="entry name" value="FAD_PCMH"/>
    <property type="match status" value="1"/>
</dbReference>
<dbReference type="SUPFAM" id="SSF56176">
    <property type="entry name" value="FAD-binding/transporter-associated domain-like"/>
    <property type="match status" value="1"/>
</dbReference>
<reference evidence="5 6" key="1">
    <citation type="submission" date="2019-03" db="EMBL/GenBank/DDBJ databases">
        <title>Genomic Encyclopedia of Archaeal and Bacterial Type Strains, Phase II (KMG-II): from individual species to whole genera.</title>
        <authorList>
            <person name="Goeker M."/>
        </authorList>
    </citation>
    <scope>NUCLEOTIDE SEQUENCE [LARGE SCALE GENOMIC DNA]</scope>
    <source>
        <strain evidence="5 6">DSM 45499</strain>
    </source>
</reference>
<dbReference type="InterPro" id="IPR051312">
    <property type="entry name" value="Diverse_Substr_Oxidored"/>
</dbReference>
<keyword evidence="2" id="KW-0274">FAD</keyword>
<dbReference type="InterPro" id="IPR036318">
    <property type="entry name" value="FAD-bd_PCMH-like_sf"/>
</dbReference>
<dbReference type="InterPro" id="IPR016166">
    <property type="entry name" value="FAD-bd_PCMH"/>
</dbReference>
<dbReference type="InterPro" id="IPR005107">
    <property type="entry name" value="CO_DH_flav_C"/>
</dbReference>